<reference evidence="13" key="1">
    <citation type="submission" date="2022-07" db="EMBL/GenBank/DDBJ databases">
        <title>Draft genome sequence of Zalerion maritima ATCC 34329, a (micro)plastics degrading marine fungus.</title>
        <authorList>
            <person name="Paco A."/>
            <person name="Goncalves M.F.M."/>
            <person name="Rocha-Santos T.A.P."/>
            <person name="Alves A."/>
        </authorList>
    </citation>
    <scope>NUCLEOTIDE SEQUENCE</scope>
    <source>
        <strain evidence="13">ATCC 34329</strain>
    </source>
</reference>
<evidence type="ECO:0000256" key="10">
    <source>
        <dbReference type="ARBA" id="ARBA00022989"/>
    </source>
</evidence>
<evidence type="ECO:0000256" key="4">
    <source>
        <dbReference type="ARBA" id="ARBA00016392"/>
    </source>
</evidence>
<keyword evidence="5" id="KW-0813">Transport</keyword>
<keyword evidence="9" id="KW-0249">Electron transport</keyword>
<evidence type="ECO:0000256" key="3">
    <source>
        <dbReference type="ARBA" id="ARBA00009960"/>
    </source>
</evidence>
<comment type="similarity">
    <text evidence="3">Belongs to the complex I NDUFA1 subunit family.</text>
</comment>
<proteinExistence type="inferred from homology"/>
<keyword evidence="7" id="KW-0812">Transmembrane</keyword>
<evidence type="ECO:0000256" key="9">
    <source>
        <dbReference type="ARBA" id="ARBA00022982"/>
    </source>
</evidence>
<evidence type="ECO:0000256" key="8">
    <source>
        <dbReference type="ARBA" id="ARBA00022792"/>
    </source>
</evidence>
<organism evidence="13 14">
    <name type="scientific">Zalerion maritima</name>
    <dbReference type="NCBI Taxonomy" id="339359"/>
    <lineage>
        <taxon>Eukaryota</taxon>
        <taxon>Fungi</taxon>
        <taxon>Dikarya</taxon>
        <taxon>Ascomycota</taxon>
        <taxon>Pezizomycotina</taxon>
        <taxon>Sordariomycetes</taxon>
        <taxon>Lulworthiomycetidae</taxon>
        <taxon>Lulworthiales</taxon>
        <taxon>Lulworthiaceae</taxon>
        <taxon>Zalerion</taxon>
    </lineage>
</organism>
<dbReference type="PANTHER" id="PTHR17098">
    <property type="entry name" value="NADH-UBIQUINONE OXIDOREDUCTASE MWFE SUBUNIT"/>
    <property type="match status" value="1"/>
</dbReference>
<comment type="subcellular location">
    <subcellularLocation>
        <location evidence="2">Mitochondrion inner membrane</location>
        <topology evidence="2">Single-pass membrane protein</topology>
        <orientation evidence="2">Matrix side</orientation>
    </subcellularLocation>
</comment>
<comment type="function">
    <text evidence="1">Accessory subunit of the mitochondrial membrane respiratory chain NADH dehydrogenase (Complex I), that is believed not to be involved in catalysis. Complex I functions in the transfer of electrons from NADH to the respiratory chain. The immediate electron acceptor for the enzyme is believed to be ubiquinone.</text>
</comment>
<evidence type="ECO:0000313" key="13">
    <source>
        <dbReference type="EMBL" id="KAJ2906474.1"/>
    </source>
</evidence>
<dbReference type="AlphaFoldDB" id="A0AAD5WX03"/>
<keyword evidence="10" id="KW-1133">Transmembrane helix</keyword>
<keyword evidence="6" id="KW-0679">Respiratory chain</keyword>
<gene>
    <name evidence="13" type="ORF">MKZ38_001455</name>
</gene>
<dbReference type="Proteomes" id="UP001201980">
    <property type="component" value="Unassembled WGS sequence"/>
</dbReference>
<protein>
    <recommendedName>
        <fullName evidence="4">NADH dehydrogenase [ubiquinone] 1 alpha subcomplex subunit 1</fullName>
    </recommendedName>
</protein>
<keyword evidence="11" id="KW-0496">Mitochondrion</keyword>
<evidence type="ECO:0000256" key="12">
    <source>
        <dbReference type="ARBA" id="ARBA00023136"/>
    </source>
</evidence>
<evidence type="ECO:0000256" key="5">
    <source>
        <dbReference type="ARBA" id="ARBA00022448"/>
    </source>
</evidence>
<dbReference type="PANTHER" id="PTHR17098:SF2">
    <property type="entry name" value="NADH DEHYDROGENASE [UBIQUINONE] 1 ALPHA SUBCOMPLEX SUBUNIT 1"/>
    <property type="match status" value="1"/>
</dbReference>
<evidence type="ECO:0000256" key="11">
    <source>
        <dbReference type="ARBA" id="ARBA00023128"/>
    </source>
</evidence>
<keyword evidence="8" id="KW-0999">Mitochondrion inner membrane</keyword>
<accession>A0AAD5WX03</accession>
<evidence type="ECO:0000256" key="7">
    <source>
        <dbReference type="ARBA" id="ARBA00022692"/>
    </source>
</evidence>
<keyword evidence="14" id="KW-1185">Reference proteome</keyword>
<evidence type="ECO:0000313" key="14">
    <source>
        <dbReference type="Proteomes" id="UP001201980"/>
    </source>
</evidence>
<keyword evidence="12" id="KW-0472">Membrane</keyword>
<dbReference type="GO" id="GO:0005743">
    <property type="term" value="C:mitochondrial inner membrane"/>
    <property type="evidence" value="ECO:0007669"/>
    <property type="project" value="UniProtKB-SubCell"/>
</dbReference>
<evidence type="ECO:0000256" key="2">
    <source>
        <dbReference type="ARBA" id="ARBA00004298"/>
    </source>
</evidence>
<dbReference type="EMBL" id="JAKWBI020000013">
    <property type="protein sequence ID" value="KAJ2906474.1"/>
    <property type="molecule type" value="Genomic_DNA"/>
</dbReference>
<name>A0AAD5WX03_9PEZI</name>
<dbReference type="Pfam" id="PF15879">
    <property type="entry name" value="MWFE"/>
    <property type="match status" value="1"/>
</dbReference>
<evidence type="ECO:0000256" key="1">
    <source>
        <dbReference type="ARBA" id="ARBA00003195"/>
    </source>
</evidence>
<comment type="caution">
    <text evidence="13">The sequence shown here is derived from an EMBL/GenBank/DDBJ whole genome shotgun (WGS) entry which is preliminary data.</text>
</comment>
<dbReference type="InterPro" id="IPR017384">
    <property type="entry name" value="NADH_Ub_cplx-1_asu_su-1"/>
</dbReference>
<evidence type="ECO:0000256" key="6">
    <source>
        <dbReference type="ARBA" id="ARBA00022660"/>
    </source>
</evidence>
<sequence length="132" mass="15255">MTISGSRFKISAEWDDAVARYRTKAIRNELSIEYLHVFPSTATELPSTDWLHSSCRFPLRHCFLMESAFSLAGLKGLQNGGKRARRGLDIWDKQMMERDRRLTGFHRGQTDKPIAPLGFELNNPWKCEDRIV</sequence>